<keyword evidence="3" id="KW-0145">Chemotaxis</keyword>
<evidence type="ECO:0000256" key="7">
    <source>
        <dbReference type="ARBA" id="ARBA00029447"/>
    </source>
</evidence>
<accession>A0A1H7WLU0</accession>
<dbReference type="InterPro" id="IPR051310">
    <property type="entry name" value="MCP_chemotaxis"/>
</dbReference>
<gene>
    <name evidence="12" type="ORF">SAMN04489760_10723</name>
</gene>
<comment type="similarity">
    <text evidence="7">Belongs to the methyl-accepting chemotaxis (MCP) protein family.</text>
</comment>
<evidence type="ECO:0000313" key="13">
    <source>
        <dbReference type="Proteomes" id="UP000198744"/>
    </source>
</evidence>
<evidence type="ECO:0000256" key="10">
    <source>
        <dbReference type="SAM" id="Phobius"/>
    </source>
</evidence>
<dbReference type="SMART" id="SM00283">
    <property type="entry name" value="MA"/>
    <property type="match status" value="1"/>
</dbReference>
<evidence type="ECO:0000256" key="1">
    <source>
        <dbReference type="ARBA" id="ARBA00004651"/>
    </source>
</evidence>
<evidence type="ECO:0000256" key="8">
    <source>
        <dbReference type="PROSITE-ProRule" id="PRU00284"/>
    </source>
</evidence>
<feature type="domain" description="Methyl-accepting transducer" evidence="11">
    <location>
        <begin position="322"/>
        <end position="551"/>
    </location>
</feature>
<proteinExistence type="inferred from homology"/>
<keyword evidence="6 10" id="KW-0472">Membrane</keyword>
<sequence>MKKIRLSLSLKIVGLVFLTVGVVGFSSLGMVYYFVSSGLDKQAEKEMAITAGAVQGNIQETIDKTKKQAAAMAVDPDLVTTLKEKETGRFQAIAKTLLSKNAMDFVTLTDSQGNVLARGHSDKAGDSAKDQAIVNKALSGETTTGIEEGAEEKFSLRAGAPVIADGRIIGTVTTGMNLTSTNRFVDGIKKTFGTDCTIFKGAERVSTTLEQDGKRLIGTKMDNPQVIETVLQKGQQFLNRNKIVGKNYNTAYWPVIGADGKIAGMFFIGKDRTAMETMLRSMILTILGVGILVGSAMAILGFFLAGAIARPILGKIGYLNQGADEVSAAADQVESASQSLAEGASEQASTLEETSSSMEEMSSMTKQNAGNADQASSLMAEVVKIVEKVNGHVHQMAAAVQEAMKTSEETGKIVKTIDEIAFQTNLLALNAAVEAARAGEAGAGFAVVADEVRNLAMRAAEAAKSTSGLIENTITTVKKSHALTEQTQQAFKENVEISAKVGSLIEEITAASREQAQGIGQINKAVGELDRVIQQTAASAEESASAAEQMNTQAAQMRAHIGELTQLISGGTNDSRNPSKVTARGGRPA</sequence>
<dbReference type="Pfam" id="PF17202">
    <property type="entry name" value="sCache_3_3"/>
    <property type="match status" value="1"/>
</dbReference>
<feature type="transmembrane region" description="Helical" evidence="10">
    <location>
        <begin position="281"/>
        <end position="305"/>
    </location>
</feature>
<keyword evidence="5 10" id="KW-1133">Transmembrane helix</keyword>
<dbReference type="SUPFAM" id="SSF103190">
    <property type="entry name" value="Sensory domain-like"/>
    <property type="match status" value="2"/>
</dbReference>
<dbReference type="PROSITE" id="PS50111">
    <property type="entry name" value="CHEMOTAXIS_TRANSDUC_2"/>
    <property type="match status" value="1"/>
</dbReference>
<dbReference type="GO" id="GO:0007165">
    <property type="term" value="P:signal transduction"/>
    <property type="evidence" value="ECO:0007669"/>
    <property type="project" value="UniProtKB-KW"/>
</dbReference>
<name>A0A1H7WLU0_9BACT</name>
<evidence type="ECO:0000256" key="2">
    <source>
        <dbReference type="ARBA" id="ARBA00022475"/>
    </source>
</evidence>
<dbReference type="Gene3D" id="1.10.287.950">
    <property type="entry name" value="Methyl-accepting chemotaxis protein"/>
    <property type="match status" value="1"/>
</dbReference>
<dbReference type="Pfam" id="PF00015">
    <property type="entry name" value="MCPsignal"/>
    <property type="match status" value="1"/>
</dbReference>
<keyword evidence="4 10" id="KW-0812">Transmembrane</keyword>
<dbReference type="PANTHER" id="PTHR43531">
    <property type="entry name" value="PROTEIN ICFG"/>
    <property type="match status" value="1"/>
</dbReference>
<dbReference type="Gene3D" id="3.30.450.20">
    <property type="entry name" value="PAS domain"/>
    <property type="match status" value="1"/>
</dbReference>
<evidence type="ECO:0000256" key="9">
    <source>
        <dbReference type="SAM" id="MobiDB-lite"/>
    </source>
</evidence>
<evidence type="ECO:0000259" key="11">
    <source>
        <dbReference type="PROSITE" id="PS50111"/>
    </source>
</evidence>
<feature type="compositionally biased region" description="Polar residues" evidence="9">
    <location>
        <begin position="567"/>
        <end position="580"/>
    </location>
</feature>
<evidence type="ECO:0000256" key="4">
    <source>
        <dbReference type="ARBA" id="ARBA00022692"/>
    </source>
</evidence>
<feature type="transmembrane region" description="Helical" evidence="10">
    <location>
        <begin position="12"/>
        <end position="35"/>
    </location>
</feature>
<feature type="region of interest" description="Disordered" evidence="9">
    <location>
        <begin position="567"/>
        <end position="589"/>
    </location>
</feature>
<protein>
    <submittedName>
        <fullName evidence="12">Methyl-accepting chemotaxis protein</fullName>
    </submittedName>
</protein>
<dbReference type="EMBL" id="FOBS01000007">
    <property type="protein sequence ID" value="SEM22334.1"/>
    <property type="molecule type" value="Genomic_DNA"/>
</dbReference>
<dbReference type="GO" id="GO:0006935">
    <property type="term" value="P:chemotaxis"/>
    <property type="evidence" value="ECO:0007669"/>
    <property type="project" value="UniProtKB-KW"/>
</dbReference>
<dbReference type="InterPro" id="IPR004089">
    <property type="entry name" value="MCPsignal_dom"/>
</dbReference>
<keyword evidence="13" id="KW-1185">Reference proteome</keyword>
<evidence type="ECO:0000256" key="3">
    <source>
        <dbReference type="ARBA" id="ARBA00022500"/>
    </source>
</evidence>
<dbReference type="RefSeq" id="WP_175476397.1">
    <property type="nucleotide sequence ID" value="NZ_FOBS01000007.1"/>
</dbReference>
<feature type="transmembrane region" description="Helical" evidence="10">
    <location>
        <begin position="251"/>
        <end position="269"/>
    </location>
</feature>
<feature type="region of interest" description="Disordered" evidence="9">
    <location>
        <begin position="339"/>
        <end position="370"/>
    </location>
</feature>
<dbReference type="SUPFAM" id="SSF58104">
    <property type="entry name" value="Methyl-accepting chemotaxis protein (MCP) signaling domain"/>
    <property type="match status" value="1"/>
</dbReference>
<keyword evidence="2" id="KW-1003">Cell membrane</keyword>
<evidence type="ECO:0000313" key="12">
    <source>
        <dbReference type="EMBL" id="SEM22334.1"/>
    </source>
</evidence>
<dbReference type="Proteomes" id="UP000198744">
    <property type="component" value="Unassembled WGS sequence"/>
</dbReference>
<comment type="subcellular location">
    <subcellularLocation>
        <location evidence="1">Cell membrane</location>
        <topology evidence="1">Multi-pass membrane protein</topology>
    </subcellularLocation>
</comment>
<dbReference type="PANTHER" id="PTHR43531:SF11">
    <property type="entry name" value="METHYL-ACCEPTING CHEMOTAXIS PROTEIN 3"/>
    <property type="match status" value="1"/>
</dbReference>
<feature type="compositionally biased region" description="Low complexity" evidence="9">
    <location>
        <begin position="349"/>
        <end position="365"/>
    </location>
</feature>
<keyword evidence="8" id="KW-0807">Transducer</keyword>
<evidence type="ECO:0000256" key="6">
    <source>
        <dbReference type="ARBA" id="ARBA00023136"/>
    </source>
</evidence>
<dbReference type="InterPro" id="IPR029151">
    <property type="entry name" value="Sensor-like_sf"/>
</dbReference>
<dbReference type="GO" id="GO:0005886">
    <property type="term" value="C:plasma membrane"/>
    <property type="evidence" value="ECO:0007669"/>
    <property type="project" value="UniProtKB-SubCell"/>
</dbReference>
<organism evidence="12 13">
    <name type="scientific">Syntrophus gentianae</name>
    <dbReference type="NCBI Taxonomy" id="43775"/>
    <lineage>
        <taxon>Bacteria</taxon>
        <taxon>Pseudomonadati</taxon>
        <taxon>Thermodesulfobacteriota</taxon>
        <taxon>Syntrophia</taxon>
        <taxon>Syntrophales</taxon>
        <taxon>Syntrophaceae</taxon>
        <taxon>Syntrophus</taxon>
    </lineage>
</organism>
<dbReference type="InterPro" id="IPR033463">
    <property type="entry name" value="sCache_3"/>
</dbReference>
<reference evidence="12 13" key="1">
    <citation type="submission" date="2016-10" db="EMBL/GenBank/DDBJ databases">
        <authorList>
            <person name="de Groot N.N."/>
        </authorList>
    </citation>
    <scope>NUCLEOTIDE SEQUENCE [LARGE SCALE GENOMIC DNA]</scope>
    <source>
        <strain evidence="12 13">DSM 8423</strain>
    </source>
</reference>
<evidence type="ECO:0000256" key="5">
    <source>
        <dbReference type="ARBA" id="ARBA00022989"/>
    </source>
</evidence>
<dbReference type="AlphaFoldDB" id="A0A1H7WLU0"/>
<dbReference type="STRING" id="43775.SAMN04489760_10723"/>